<reference evidence="1 2" key="1">
    <citation type="submission" date="2023-07" db="EMBL/GenBank/DDBJ databases">
        <title>Sequencing the genomes of 1000 actinobacteria strains.</title>
        <authorList>
            <person name="Klenk H.-P."/>
        </authorList>
    </citation>
    <scope>NUCLEOTIDE SEQUENCE [LARGE SCALE GENOMIC DNA]</scope>
    <source>
        <strain evidence="1 2">DSM 44711</strain>
    </source>
</reference>
<dbReference type="AlphaFoldDB" id="A0AAE3ZPQ6"/>
<sequence>MRINNTILNIRDCGLCSLHALSNHSLGNLETLTDLDQLIKQSLASLHIFESANEPRVPIRGLTQQVGQLIEVILTVPHKPSHP</sequence>
<name>A0AAE3ZPQ6_9ACTN</name>
<proteinExistence type="predicted"/>
<dbReference type="Proteomes" id="UP001183629">
    <property type="component" value="Unassembled WGS sequence"/>
</dbReference>
<evidence type="ECO:0000313" key="2">
    <source>
        <dbReference type="Proteomes" id="UP001183629"/>
    </source>
</evidence>
<dbReference type="EMBL" id="JAVDYC010000001">
    <property type="protein sequence ID" value="MDR7322674.1"/>
    <property type="molecule type" value="Genomic_DNA"/>
</dbReference>
<comment type="caution">
    <text evidence="1">The sequence shown here is derived from an EMBL/GenBank/DDBJ whole genome shotgun (WGS) entry which is preliminary data.</text>
</comment>
<evidence type="ECO:0000313" key="1">
    <source>
        <dbReference type="EMBL" id="MDR7322674.1"/>
    </source>
</evidence>
<keyword evidence="2" id="KW-1185">Reference proteome</keyword>
<gene>
    <name evidence="1" type="ORF">J2S44_002924</name>
</gene>
<protein>
    <submittedName>
        <fullName evidence="1">Uncharacterized protein</fullName>
    </submittedName>
</protein>
<organism evidence="1 2">
    <name type="scientific">Catenuloplanes niger</name>
    <dbReference type="NCBI Taxonomy" id="587534"/>
    <lineage>
        <taxon>Bacteria</taxon>
        <taxon>Bacillati</taxon>
        <taxon>Actinomycetota</taxon>
        <taxon>Actinomycetes</taxon>
        <taxon>Micromonosporales</taxon>
        <taxon>Micromonosporaceae</taxon>
        <taxon>Catenuloplanes</taxon>
    </lineage>
</organism>
<dbReference type="RefSeq" id="WP_310413421.1">
    <property type="nucleotide sequence ID" value="NZ_JAVDYC010000001.1"/>
</dbReference>
<accession>A0AAE3ZPQ6</accession>